<dbReference type="Pfam" id="PF00583">
    <property type="entry name" value="Acetyltransf_1"/>
    <property type="match status" value="1"/>
</dbReference>
<dbReference type="EMBL" id="JADCLJ010000024">
    <property type="protein sequence ID" value="MBE4909887.1"/>
    <property type="molecule type" value="Genomic_DNA"/>
</dbReference>
<protein>
    <submittedName>
        <fullName evidence="2">GNAT family N-acetyltransferase</fullName>
    </submittedName>
</protein>
<accession>A0ABR9QN08</accession>
<dbReference type="InterPro" id="IPR000182">
    <property type="entry name" value="GNAT_dom"/>
</dbReference>
<proteinExistence type="predicted"/>
<name>A0ABR9QN08_9BACI</name>
<organism evidence="2 3">
    <name type="scientific">Litchfieldia luteola</name>
    <dbReference type="NCBI Taxonomy" id="682179"/>
    <lineage>
        <taxon>Bacteria</taxon>
        <taxon>Bacillati</taxon>
        <taxon>Bacillota</taxon>
        <taxon>Bacilli</taxon>
        <taxon>Bacillales</taxon>
        <taxon>Bacillaceae</taxon>
        <taxon>Litchfieldia</taxon>
    </lineage>
</organism>
<dbReference type="RefSeq" id="WP_193538950.1">
    <property type="nucleotide sequence ID" value="NZ_JADCLJ010000024.1"/>
</dbReference>
<keyword evidence="3" id="KW-1185">Reference proteome</keyword>
<evidence type="ECO:0000313" key="3">
    <source>
        <dbReference type="Proteomes" id="UP001516662"/>
    </source>
</evidence>
<evidence type="ECO:0000259" key="1">
    <source>
        <dbReference type="PROSITE" id="PS51186"/>
    </source>
</evidence>
<dbReference type="PROSITE" id="PS51186">
    <property type="entry name" value="GNAT"/>
    <property type="match status" value="1"/>
</dbReference>
<sequence>MRICTRWANENDVEILVALNNEFNGIGLTTNEVKESLDKTNELISLAILDDEPVGFACAQYFKSFCYTNLQGEITEMYIKETARRKGIASLLISFLELELRIRGVESVKIITGKNNDAAIKTYEQSNYIKKDHIVLRKIIT</sequence>
<dbReference type="SUPFAM" id="SSF55729">
    <property type="entry name" value="Acyl-CoA N-acyltransferases (Nat)"/>
    <property type="match status" value="1"/>
</dbReference>
<reference evidence="2 3" key="1">
    <citation type="submission" date="2020-10" db="EMBL/GenBank/DDBJ databases">
        <title>Bacillus sp. HD4P25, an endophyte from a halophyte.</title>
        <authorList>
            <person name="Sun J.-Q."/>
        </authorList>
    </citation>
    <scope>NUCLEOTIDE SEQUENCE [LARGE SCALE GENOMIC DNA]</scope>
    <source>
        <strain evidence="2 3">YIM 93174</strain>
    </source>
</reference>
<gene>
    <name evidence="2" type="ORF">IMZ08_17770</name>
</gene>
<evidence type="ECO:0000313" key="2">
    <source>
        <dbReference type="EMBL" id="MBE4909887.1"/>
    </source>
</evidence>
<dbReference type="Proteomes" id="UP001516662">
    <property type="component" value="Unassembled WGS sequence"/>
</dbReference>
<dbReference type="Gene3D" id="3.40.630.30">
    <property type="match status" value="1"/>
</dbReference>
<dbReference type="InterPro" id="IPR016181">
    <property type="entry name" value="Acyl_CoA_acyltransferase"/>
</dbReference>
<feature type="domain" description="N-acetyltransferase" evidence="1">
    <location>
        <begin position="3"/>
        <end position="141"/>
    </location>
</feature>
<dbReference type="CDD" id="cd04301">
    <property type="entry name" value="NAT_SF"/>
    <property type="match status" value="1"/>
</dbReference>
<comment type="caution">
    <text evidence="2">The sequence shown here is derived from an EMBL/GenBank/DDBJ whole genome shotgun (WGS) entry which is preliminary data.</text>
</comment>